<dbReference type="GO" id="GO:0005085">
    <property type="term" value="F:guanyl-nucleotide exchange factor activity"/>
    <property type="evidence" value="ECO:0007669"/>
    <property type="project" value="InterPro"/>
</dbReference>
<dbReference type="GO" id="GO:0005739">
    <property type="term" value="C:mitochondrion"/>
    <property type="evidence" value="ECO:0007669"/>
    <property type="project" value="UniProtKB-SubCell"/>
</dbReference>
<dbReference type="InterPro" id="IPR040144">
    <property type="entry name" value="RAP1GDS1"/>
</dbReference>
<organism evidence="7 8">
    <name type="scientific">Cladorrhinum samala</name>
    <dbReference type="NCBI Taxonomy" id="585594"/>
    <lineage>
        <taxon>Eukaryota</taxon>
        <taxon>Fungi</taxon>
        <taxon>Dikarya</taxon>
        <taxon>Ascomycota</taxon>
        <taxon>Pezizomycotina</taxon>
        <taxon>Sordariomycetes</taxon>
        <taxon>Sordariomycetidae</taxon>
        <taxon>Sordariales</taxon>
        <taxon>Podosporaceae</taxon>
        <taxon>Cladorrhinum</taxon>
    </lineage>
</organism>
<keyword evidence="8" id="KW-1185">Reference proteome</keyword>
<evidence type="ECO:0000256" key="5">
    <source>
        <dbReference type="ARBA" id="ARBA00023274"/>
    </source>
</evidence>
<dbReference type="Gene3D" id="1.25.10.10">
    <property type="entry name" value="Leucine-rich Repeat Variant"/>
    <property type="match status" value="2"/>
</dbReference>
<gene>
    <name evidence="7" type="ORF">QBC42DRAFT_226165</name>
</gene>
<keyword evidence="3" id="KW-0689">Ribosomal protein</keyword>
<dbReference type="GO" id="GO:1990904">
    <property type="term" value="C:ribonucleoprotein complex"/>
    <property type="evidence" value="ECO:0007669"/>
    <property type="project" value="UniProtKB-KW"/>
</dbReference>
<keyword evidence="5" id="KW-0687">Ribonucleoprotein</keyword>
<name>A0AAV9HR57_9PEZI</name>
<dbReference type="InterPro" id="IPR016024">
    <property type="entry name" value="ARM-type_fold"/>
</dbReference>
<dbReference type="InterPro" id="IPR011989">
    <property type="entry name" value="ARM-like"/>
</dbReference>
<evidence type="ECO:0000313" key="8">
    <source>
        <dbReference type="Proteomes" id="UP001321749"/>
    </source>
</evidence>
<evidence type="ECO:0000256" key="2">
    <source>
        <dbReference type="ARBA" id="ARBA00008860"/>
    </source>
</evidence>
<dbReference type="AlphaFoldDB" id="A0AAV9HR57"/>
<evidence type="ECO:0000256" key="6">
    <source>
        <dbReference type="ARBA" id="ARBA00035183"/>
    </source>
</evidence>
<protein>
    <recommendedName>
        <fullName evidence="6">Large ribosomal subunit protein mL50</fullName>
    </recommendedName>
</protein>
<evidence type="ECO:0000256" key="3">
    <source>
        <dbReference type="ARBA" id="ARBA00022980"/>
    </source>
</evidence>
<evidence type="ECO:0000256" key="1">
    <source>
        <dbReference type="ARBA" id="ARBA00004173"/>
    </source>
</evidence>
<dbReference type="EMBL" id="MU864980">
    <property type="protein sequence ID" value="KAK4461977.1"/>
    <property type="molecule type" value="Genomic_DNA"/>
</dbReference>
<reference evidence="7" key="2">
    <citation type="submission" date="2023-06" db="EMBL/GenBank/DDBJ databases">
        <authorList>
            <consortium name="Lawrence Berkeley National Laboratory"/>
            <person name="Mondo S.J."/>
            <person name="Hensen N."/>
            <person name="Bonometti L."/>
            <person name="Westerberg I."/>
            <person name="Brannstrom I.O."/>
            <person name="Guillou S."/>
            <person name="Cros-Aarteil S."/>
            <person name="Calhoun S."/>
            <person name="Haridas S."/>
            <person name="Kuo A."/>
            <person name="Pangilinan J."/>
            <person name="Riley R."/>
            <person name="Labutti K."/>
            <person name="Andreopoulos B."/>
            <person name="Lipzen A."/>
            <person name="Chen C."/>
            <person name="Yanf M."/>
            <person name="Daum C."/>
            <person name="Ng V."/>
            <person name="Clum A."/>
            <person name="Steindorff A."/>
            <person name="Ohm R."/>
            <person name="Martin F."/>
            <person name="Silar P."/>
            <person name="Natvig D."/>
            <person name="Lalanne C."/>
            <person name="Gautier V."/>
            <person name="Ament-Velasquez S.L."/>
            <person name="Kruys A."/>
            <person name="Hutchinson M.I."/>
            <person name="Powell A.J."/>
            <person name="Barry K."/>
            <person name="Miller A.N."/>
            <person name="Grigoriev I.V."/>
            <person name="Debuchy R."/>
            <person name="Gladieux P."/>
            <person name="Thoren M.H."/>
            <person name="Johannesson H."/>
        </authorList>
    </citation>
    <scope>NUCLEOTIDE SEQUENCE</scope>
    <source>
        <strain evidence="7">PSN324</strain>
    </source>
</reference>
<dbReference type="SUPFAM" id="SSF48371">
    <property type="entry name" value="ARM repeat"/>
    <property type="match status" value="1"/>
</dbReference>
<reference evidence="7" key="1">
    <citation type="journal article" date="2023" name="Mol. Phylogenet. Evol.">
        <title>Genome-scale phylogeny and comparative genomics of the fungal order Sordariales.</title>
        <authorList>
            <person name="Hensen N."/>
            <person name="Bonometti L."/>
            <person name="Westerberg I."/>
            <person name="Brannstrom I.O."/>
            <person name="Guillou S."/>
            <person name="Cros-Aarteil S."/>
            <person name="Calhoun S."/>
            <person name="Haridas S."/>
            <person name="Kuo A."/>
            <person name="Mondo S."/>
            <person name="Pangilinan J."/>
            <person name="Riley R."/>
            <person name="LaButti K."/>
            <person name="Andreopoulos B."/>
            <person name="Lipzen A."/>
            <person name="Chen C."/>
            <person name="Yan M."/>
            <person name="Daum C."/>
            <person name="Ng V."/>
            <person name="Clum A."/>
            <person name="Steindorff A."/>
            <person name="Ohm R.A."/>
            <person name="Martin F."/>
            <person name="Silar P."/>
            <person name="Natvig D.O."/>
            <person name="Lalanne C."/>
            <person name="Gautier V."/>
            <person name="Ament-Velasquez S.L."/>
            <person name="Kruys A."/>
            <person name="Hutchinson M.I."/>
            <person name="Powell A.J."/>
            <person name="Barry K."/>
            <person name="Miller A.N."/>
            <person name="Grigoriev I.V."/>
            <person name="Debuchy R."/>
            <person name="Gladieux P."/>
            <person name="Hiltunen Thoren M."/>
            <person name="Johannesson H."/>
        </authorList>
    </citation>
    <scope>NUCLEOTIDE SEQUENCE</scope>
    <source>
        <strain evidence="7">PSN324</strain>
    </source>
</reference>
<evidence type="ECO:0000313" key="7">
    <source>
        <dbReference type="EMBL" id="KAK4461977.1"/>
    </source>
</evidence>
<keyword evidence="4" id="KW-0496">Mitochondrion</keyword>
<dbReference type="Proteomes" id="UP001321749">
    <property type="component" value="Unassembled WGS sequence"/>
</dbReference>
<sequence>MRRFQRIRTAASTGICSSSLSTAPIRTSAAVISTPSTTTQHVVATSRPLWRAQQPRCFSTTVTRASELEQTEFEETEYEGAPVVETDLVYPAEIVEAVPAEDITDVNYKPAENGLELEEVGGLSNWWEDPEHWGNSKNYVGFGPTEKVTDSVLLEFVVRRAVVEALALKNHAGSNKKVRDALLRSITGPAKLSELAGAEIVADADGNATLKDSEQVWTLWRNGKKDGEFTEGVGATVEEASALVESWGKEWKKIQLRDPVVKFFAAKRIHRLTGHIIPDGKLVAIGTVDGLVKAVVTPPKPKKLAELIEQKGVFSELPNVKVFPRRVTPIDKEKMVGRWKVIAKELEERGLPLTGTGGHGKAVEKKWIEGRAITALIELGNSFEGNDTEKSQKTDQLKSLVEDLKKEQDAHNLALVAEKLADAARNESWRIPIGDSGILGLVLSSIPAEGLQHPLNRQALRLIGNSCADCDENRARVVESGQLSSTIKEFMNDDTLVPFAIAATLNACVDYEKAQLQVCEAGLSKILIDIVSGPRLPNVHISHVMTILEMLSNQAPEPKFANPQTPALLLKLATGNDYEADLDTFLEICSPALAYLTHQDLQTPFLSNGGLPLLQEAFYQSYTRFDTTNTDPDTTNQLKQIWATFVAIFADISAQPLFSTVCSLSSPEAQTLVTWLDQHAQQPHLQTAACLSLGNLSRSDEITLALLPKVQSALCSILSRSIPPQPAGTVPPLQLIHATLSFLKNLAIPAANKPSIGSSLLPDVLPKLWTTTSTQPQLQFTSISLARLLLVNCPENITLVISPIASFPDHPSVLSLLSSTAEEADESPIKMESARAVVSVCRALHSPPSSPSSSSSSSSASSILNKNSSWTSLRSFYEAHAKIIVTSFSRLIAQPKFPPIKTDAIFVLALMSRSDEDSGAGAEAARKVLEEDVQVFKSVVTAVTGDDDKLVTELLGGDENTERVEEIKEEGEPQGDEQTKDAAVADSLDGLSLEPKQIDVQAKMQPVGMSKIDRENGLVLIAALLQKFGGELPAPKKKLFEDVLNKGGELVVKDRESSK</sequence>
<dbReference type="Pfam" id="PF10501">
    <property type="entry name" value="Ribosomal_L50"/>
    <property type="match status" value="1"/>
</dbReference>
<proteinExistence type="inferred from homology"/>
<dbReference type="GO" id="GO:0005840">
    <property type="term" value="C:ribosome"/>
    <property type="evidence" value="ECO:0007669"/>
    <property type="project" value="UniProtKB-KW"/>
</dbReference>
<dbReference type="InterPro" id="IPR018305">
    <property type="entry name" value="Ribosomal_m50"/>
</dbReference>
<comment type="caution">
    <text evidence="7">The sequence shown here is derived from an EMBL/GenBank/DDBJ whole genome shotgun (WGS) entry which is preliminary data.</text>
</comment>
<evidence type="ECO:0000256" key="4">
    <source>
        <dbReference type="ARBA" id="ARBA00023128"/>
    </source>
</evidence>
<accession>A0AAV9HR57</accession>
<dbReference type="PANTHER" id="PTHR10957">
    <property type="entry name" value="RAP1 GTPASE-GDP DISSOCIATION STIMULATOR 1"/>
    <property type="match status" value="1"/>
</dbReference>
<comment type="similarity">
    <text evidence="2">Belongs to the mitochondrion-specific ribosomal protein mL50 family.</text>
</comment>
<comment type="subcellular location">
    <subcellularLocation>
        <location evidence="1">Mitochondrion</location>
    </subcellularLocation>
</comment>